<organism evidence="2 3">
    <name type="scientific">Streptomyces formicae</name>
    <dbReference type="NCBI Taxonomy" id="1616117"/>
    <lineage>
        <taxon>Bacteria</taxon>
        <taxon>Bacillati</taxon>
        <taxon>Actinomycetota</taxon>
        <taxon>Actinomycetes</taxon>
        <taxon>Kitasatosporales</taxon>
        <taxon>Streptomycetaceae</taxon>
        <taxon>Streptomyces</taxon>
    </lineage>
</organism>
<keyword evidence="3" id="KW-1185">Reference proteome</keyword>
<feature type="region of interest" description="Disordered" evidence="1">
    <location>
        <begin position="1"/>
        <end position="22"/>
    </location>
</feature>
<dbReference type="Proteomes" id="UP000828924">
    <property type="component" value="Chromosome"/>
</dbReference>
<reference evidence="2 3" key="1">
    <citation type="submission" date="2021-03" db="EMBL/GenBank/DDBJ databases">
        <title>Complete genome of Streptomyces formicae strain 1H-GS9 (DSM 100524).</title>
        <authorList>
            <person name="Atanasov K.E."/>
            <person name="Altabella T."/>
            <person name="Ferrer A."/>
        </authorList>
    </citation>
    <scope>NUCLEOTIDE SEQUENCE [LARGE SCALE GENOMIC DNA]</scope>
    <source>
        <strain evidence="2 3">1H-GS9</strain>
    </source>
</reference>
<proteinExistence type="predicted"/>
<evidence type="ECO:0000256" key="1">
    <source>
        <dbReference type="SAM" id="MobiDB-lite"/>
    </source>
</evidence>
<gene>
    <name evidence="2" type="ORF">J4032_19000</name>
</gene>
<dbReference type="EMBL" id="CP071872">
    <property type="protein sequence ID" value="UNM13302.1"/>
    <property type="molecule type" value="Genomic_DNA"/>
</dbReference>
<protein>
    <submittedName>
        <fullName evidence="2">Uncharacterized protein</fullName>
    </submittedName>
</protein>
<sequence>MRSPWVQPREPDREPCPLPGREPRRRHWLAALRAGLGPASSSMNRSPLLLAQAPAKRPGQAPRQSARLGTTDVAFPFRTTFISVSEVQMPSASLMPFSDLVSFVRSNPGCVPLQKLGAAQGEGNVADILNGSTTKLETPVAHLDTPPYTITGVVTLPGALQACPVTVTFTVEQAGVRGISLVFTPAQGQSGMPGVAVPYAETVAGSLAARPEFQVRRLVVDCDLVDKANIARYEFTAAAVGSLPAVATGTVETRFPLPPSAGQPTRAAVTFGPLPSNAGMADAAAWSVSVGGSRPSIPDVLKGLRPSTVTVSWSDGFATTHLGVDGTLNLFQRECEVSCFFHRSVGGEGGTPSWELGGTITPHGTDVDFAFDYTDDGKRKVIALTADTTDPGTGEAPQLDGVKDIHDQPFMKLDTSLNLASGITLPEKFLPAKLSLTGMSVVYDLTASKVTALAAGISCAPDPGISFIPGLTLDTLDLWFLVGRASDGTWQYSAGAEALGHLGKAPTDDRTPPCFTATAQFPPGDLTLEILDPEVLKDFDATELKDIKDFAAHTSGSVVRLADLKATYSLSQKTYSLDVDLAANLTIGTDPAFTLTGISLSLSKTDSTQSTAVALEADARVGSSTITVAAAYEDGNWTIRGVLEADPAREWLRPQSPPPFLTHLLNALPDHIQFTAGRNAHGPTLELDCTGNLTILDQKSSYAMRFVEEAHGWSLDGDLIISHADPSRSPLYFTLDAGADPQHTRLSAQCTDTGGLTVADLIPSLPATLPLLPELALTQAGLTYDTDQGHALHLTTKLGDTTTTVAYAALNPSTRT</sequence>
<accession>A0ABY3WR70</accession>
<name>A0ABY3WR70_9ACTN</name>
<dbReference type="RefSeq" id="WP_242332073.1">
    <property type="nucleotide sequence ID" value="NZ_CP071872.1"/>
</dbReference>
<evidence type="ECO:0000313" key="2">
    <source>
        <dbReference type="EMBL" id="UNM13302.1"/>
    </source>
</evidence>
<evidence type="ECO:0000313" key="3">
    <source>
        <dbReference type="Proteomes" id="UP000828924"/>
    </source>
</evidence>